<evidence type="ECO:0000313" key="5">
    <source>
        <dbReference type="Proteomes" id="UP000521872"/>
    </source>
</evidence>
<dbReference type="Proteomes" id="UP000521872">
    <property type="component" value="Unassembled WGS sequence"/>
</dbReference>
<feature type="compositionally biased region" description="Low complexity" evidence="1">
    <location>
        <begin position="551"/>
        <end position="561"/>
    </location>
</feature>
<comment type="caution">
    <text evidence="4">The sequence shown here is derived from an EMBL/GenBank/DDBJ whole genome shotgun (WGS) entry which is preliminary data.</text>
</comment>
<keyword evidence="2" id="KW-0732">Signal</keyword>
<dbReference type="EMBL" id="JAACJL010000032">
    <property type="protein sequence ID" value="KAF4616112.1"/>
    <property type="molecule type" value="Genomic_DNA"/>
</dbReference>
<dbReference type="Gene3D" id="3.40.50.1820">
    <property type="entry name" value="alpha/beta hydrolase"/>
    <property type="match status" value="1"/>
</dbReference>
<gene>
    <name evidence="4" type="ORF">D9613_011240</name>
</gene>
<feature type="signal peptide" evidence="2">
    <location>
        <begin position="1"/>
        <end position="27"/>
    </location>
</feature>
<evidence type="ECO:0000256" key="1">
    <source>
        <dbReference type="SAM" id="MobiDB-lite"/>
    </source>
</evidence>
<accession>A0A8H4QRL8</accession>
<proteinExistence type="predicted"/>
<sequence length="686" mass="74558">MKKTSNSLWLPRLLALFFLYVPHNTLALPSAVLLKADIALLVQNDLDNSPTALPKTSTLLLAKAFTHGEAIDACAAVGEQLFTVPVKPVDDPSSPEASANYDPASTLRVNQDLHSIMSTLGLSSRFRKTMFWVEVEDNQGCSVISTHAGLQSVQCDSRLPVLCTTWSPLHAPDDVEGKERARQVEVKSGEVVYTGARDTLSFRFLGIPYADSTPRFVYSDVRPSSTFAEIDALHSKPPCPSSASSSSLAEDCLYLDIHSPYIPTNPARSKMMKPVLVWFDDDNDITGTTKNAGNMVSRNDVVVVRVASRSGILGYLSINDGKTNGNFGLADKITALTWIRAHIADFGGDPTLVTVQGEATTIKALMSAEKAWGLFVNAIIHDSASTHQASDKDTYLTTEESYERYGKKVVDAFGCAREPVEGVLDCLRGVSDVQELFSVGEAEGFESRIVQDGTYVTAKELTFDEPGEMIRVHTMFGWEIGTEDELDRSGEEGESTSARPVGQEAEATGETANKSEHAGIDVDLGFGPGQEVLRDVNSTDANLDSGTVQTPSSSPSVPSAPRSKHPKTLAIKSSKTDLFPSVWAYTYKKEYQSAFYASVPTLPSSSRKEQQQLLKLTQTTTDAIGAFARSSKPNPSSAYLAARGYYVKEGWEEWVPMKAFGQDVTESESKVWPVRVVDVSGNVNEK</sequence>
<dbReference type="InterPro" id="IPR029058">
    <property type="entry name" value="AB_hydrolase_fold"/>
</dbReference>
<feature type="region of interest" description="Disordered" evidence="1">
    <location>
        <begin position="484"/>
        <end position="569"/>
    </location>
</feature>
<evidence type="ECO:0000259" key="3">
    <source>
        <dbReference type="Pfam" id="PF00135"/>
    </source>
</evidence>
<name>A0A8H4QRL8_9AGAR</name>
<dbReference type="PANTHER" id="PTHR43142">
    <property type="entry name" value="CARBOXYLIC ESTER HYDROLASE"/>
    <property type="match status" value="1"/>
</dbReference>
<feature type="compositionally biased region" description="Polar residues" evidence="1">
    <location>
        <begin position="536"/>
        <end position="550"/>
    </location>
</feature>
<feature type="domain" description="Carboxylesterase type B" evidence="3">
    <location>
        <begin position="201"/>
        <end position="442"/>
    </location>
</feature>
<dbReference type="AlphaFoldDB" id="A0A8H4QRL8"/>
<evidence type="ECO:0000256" key="2">
    <source>
        <dbReference type="SAM" id="SignalP"/>
    </source>
</evidence>
<dbReference type="PANTHER" id="PTHR43142:SF3">
    <property type="entry name" value="PUTATIVE (AFU_ORTHOLOGUE AFUA_3G09070)-RELATED"/>
    <property type="match status" value="1"/>
</dbReference>
<evidence type="ECO:0000313" key="4">
    <source>
        <dbReference type="EMBL" id="KAF4616112.1"/>
    </source>
</evidence>
<protein>
    <recommendedName>
        <fullName evidence="3">Carboxylesterase type B domain-containing protein</fullName>
    </recommendedName>
</protein>
<dbReference type="InterPro" id="IPR002018">
    <property type="entry name" value="CarbesteraseB"/>
</dbReference>
<keyword evidence="5" id="KW-1185">Reference proteome</keyword>
<reference evidence="4 5" key="1">
    <citation type="submission" date="2019-12" db="EMBL/GenBank/DDBJ databases">
        <authorList>
            <person name="Floudas D."/>
            <person name="Bentzer J."/>
            <person name="Ahren D."/>
            <person name="Johansson T."/>
            <person name="Persson P."/>
            <person name="Tunlid A."/>
        </authorList>
    </citation>
    <scope>NUCLEOTIDE SEQUENCE [LARGE SCALE GENOMIC DNA]</scope>
    <source>
        <strain evidence="4 5">CBS 102.39</strain>
    </source>
</reference>
<dbReference type="Pfam" id="PF00135">
    <property type="entry name" value="COesterase"/>
    <property type="match status" value="1"/>
</dbReference>
<feature type="chain" id="PRO_5034804058" description="Carboxylesterase type B domain-containing protein" evidence="2">
    <location>
        <begin position="28"/>
        <end position="686"/>
    </location>
</feature>
<dbReference type="SUPFAM" id="SSF53474">
    <property type="entry name" value="alpha/beta-Hydrolases"/>
    <property type="match status" value="1"/>
</dbReference>
<organism evidence="4 5">
    <name type="scientific">Agrocybe pediades</name>
    <dbReference type="NCBI Taxonomy" id="84607"/>
    <lineage>
        <taxon>Eukaryota</taxon>
        <taxon>Fungi</taxon>
        <taxon>Dikarya</taxon>
        <taxon>Basidiomycota</taxon>
        <taxon>Agaricomycotina</taxon>
        <taxon>Agaricomycetes</taxon>
        <taxon>Agaricomycetidae</taxon>
        <taxon>Agaricales</taxon>
        <taxon>Agaricineae</taxon>
        <taxon>Strophariaceae</taxon>
        <taxon>Agrocybe</taxon>
    </lineage>
</organism>